<dbReference type="AlphaFoldDB" id="A0A154P2G9"/>
<proteinExistence type="predicted"/>
<protein>
    <submittedName>
        <fullName evidence="2">Uncharacterized protein</fullName>
    </submittedName>
</protein>
<dbReference type="EMBL" id="KQ434804">
    <property type="protein sequence ID" value="KZC06071.1"/>
    <property type="molecule type" value="Genomic_DNA"/>
</dbReference>
<accession>A0A154P2G9</accession>
<dbReference type="Proteomes" id="UP000076502">
    <property type="component" value="Unassembled WGS sequence"/>
</dbReference>
<evidence type="ECO:0000313" key="2">
    <source>
        <dbReference type="EMBL" id="KZC06071.1"/>
    </source>
</evidence>
<dbReference type="OrthoDB" id="7617177at2759"/>
<organism evidence="2 3">
    <name type="scientific">Dufourea novaeangliae</name>
    <name type="common">Sweat bee</name>
    <dbReference type="NCBI Taxonomy" id="178035"/>
    <lineage>
        <taxon>Eukaryota</taxon>
        <taxon>Metazoa</taxon>
        <taxon>Ecdysozoa</taxon>
        <taxon>Arthropoda</taxon>
        <taxon>Hexapoda</taxon>
        <taxon>Insecta</taxon>
        <taxon>Pterygota</taxon>
        <taxon>Neoptera</taxon>
        <taxon>Endopterygota</taxon>
        <taxon>Hymenoptera</taxon>
        <taxon>Apocrita</taxon>
        <taxon>Aculeata</taxon>
        <taxon>Apoidea</taxon>
        <taxon>Anthophila</taxon>
        <taxon>Halictidae</taxon>
        <taxon>Rophitinae</taxon>
        <taxon>Dufourea</taxon>
    </lineage>
</organism>
<gene>
    <name evidence="2" type="ORF">WN55_07157</name>
</gene>
<feature type="compositionally biased region" description="Low complexity" evidence="1">
    <location>
        <begin position="59"/>
        <end position="77"/>
    </location>
</feature>
<feature type="compositionally biased region" description="Low complexity" evidence="1">
    <location>
        <begin position="91"/>
        <end position="107"/>
    </location>
</feature>
<feature type="region of interest" description="Disordered" evidence="1">
    <location>
        <begin position="48"/>
        <end position="119"/>
    </location>
</feature>
<name>A0A154P2G9_DUFNO</name>
<keyword evidence="3" id="KW-1185">Reference proteome</keyword>
<sequence length="119" mass="14092">MFFINDGKTQRSFCDLMKKKEKKPLHLQECRIMLQKLTEEETKLYTNGKHLVEQPRKNQYISQQSLSQSSESRSVNSKPTWRIRIPKSVLNESQNEIDNSNSNESSNPMHIMRTRTSYR</sequence>
<reference evidence="2 3" key="1">
    <citation type="submission" date="2015-07" db="EMBL/GenBank/DDBJ databases">
        <title>The genome of Dufourea novaeangliae.</title>
        <authorList>
            <person name="Pan H."/>
            <person name="Kapheim K."/>
        </authorList>
    </citation>
    <scope>NUCLEOTIDE SEQUENCE [LARGE SCALE GENOMIC DNA]</scope>
    <source>
        <strain evidence="2">0120121106</strain>
        <tissue evidence="2">Whole body</tissue>
    </source>
</reference>
<evidence type="ECO:0000313" key="3">
    <source>
        <dbReference type="Proteomes" id="UP000076502"/>
    </source>
</evidence>
<evidence type="ECO:0000256" key="1">
    <source>
        <dbReference type="SAM" id="MobiDB-lite"/>
    </source>
</evidence>